<feature type="domain" description="Aminoglycoside phosphotransferase" evidence="1">
    <location>
        <begin position="34"/>
        <end position="262"/>
    </location>
</feature>
<dbReference type="PROSITE" id="PS00109">
    <property type="entry name" value="PROTEIN_KINASE_TYR"/>
    <property type="match status" value="1"/>
</dbReference>
<name>A0A1I3TAG0_HALDA</name>
<protein>
    <submittedName>
        <fullName evidence="2">Phosphotransferase enzyme family protein</fullName>
    </submittedName>
</protein>
<dbReference type="PANTHER" id="PTHR40086:SF1">
    <property type="entry name" value="CELL CYCLE REGULATOR CCRZ"/>
    <property type="match status" value="1"/>
</dbReference>
<dbReference type="SUPFAM" id="SSF56112">
    <property type="entry name" value="Protein kinase-like (PK-like)"/>
    <property type="match status" value="1"/>
</dbReference>
<evidence type="ECO:0000259" key="1">
    <source>
        <dbReference type="Pfam" id="PF01636"/>
    </source>
</evidence>
<dbReference type="EMBL" id="FOSB01000003">
    <property type="protein sequence ID" value="SFJ67925.1"/>
    <property type="molecule type" value="Genomic_DNA"/>
</dbReference>
<dbReference type="InterPro" id="IPR008266">
    <property type="entry name" value="Tyr_kinase_AS"/>
</dbReference>
<keyword evidence="2" id="KW-0808">Transferase</keyword>
<dbReference type="AlphaFoldDB" id="A0A1I3TAG0"/>
<gene>
    <name evidence="2" type="ORF">SAMN04487936_103302</name>
</gene>
<dbReference type="Pfam" id="PF01636">
    <property type="entry name" value="APH"/>
    <property type="match status" value="1"/>
</dbReference>
<proteinExistence type="predicted"/>
<keyword evidence="3" id="KW-1185">Reference proteome</keyword>
<reference evidence="3" key="1">
    <citation type="submission" date="2016-10" db="EMBL/GenBank/DDBJ databases">
        <authorList>
            <person name="Varghese N."/>
            <person name="Submissions S."/>
        </authorList>
    </citation>
    <scope>NUCLEOTIDE SEQUENCE [LARGE SCALE GENOMIC DNA]</scope>
    <source>
        <strain evidence="3">CGMCC 1.3704</strain>
    </source>
</reference>
<dbReference type="InterPro" id="IPR052077">
    <property type="entry name" value="CcrZ_PhaseVar_Mediator"/>
</dbReference>
<accession>A0A1I3TAG0</accession>
<organism evidence="2 3">
    <name type="scientific">Halobacillus dabanensis</name>
    <dbReference type="NCBI Taxonomy" id="240302"/>
    <lineage>
        <taxon>Bacteria</taxon>
        <taxon>Bacillati</taxon>
        <taxon>Bacillota</taxon>
        <taxon>Bacilli</taxon>
        <taxon>Bacillales</taxon>
        <taxon>Bacillaceae</taxon>
        <taxon>Halobacillus</taxon>
    </lineage>
</organism>
<dbReference type="PANTHER" id="PTHR40086">
    <property type="entry name" value="PHOSPHOTRANSFERASE YTMP-RELATED"/>
    <property type="match status" value="1"/>
</dbReference>
<dbReference type="GO" id="GO:0004672">
    <property type="term" value="F:protein kinase activity"/>
    <property type="evidence" value="ECO:0007669"/>
    <property type="project" value="InterPro"/>
</dbReference>
<dbReference type="InterPro" id="IPR011009">
    <property type="entry name" value="Kinase-like_dom_sf"/>
</dbReference>
<dbReference type="RefSeq" id="WP_075035898.1">
    <property type="nucleotide sequence ID" value="NZ_FOSB01000003.1"/>
</dbReference>
<sequence>MNKNEKIIKEWADDVRTDLGFTKDIKDVVYIWNPGGFVNQSYFLTDGEVKRHVKFAESNHESELRKWSRVSDYLNTYYHAPKLIKEVEEEVIPGFSYGLVSEYFDGAALKTKQEQGTILTSILENVSQLHQDKDLGNLLESRDELTYADSFIDTYITRFREDLSIIDGHQYLLSFVTKETYQWFHEEVDRLEKEVKNMKSFQAIARDVTHNDLSSQNILVNRERFCIIDWDDLSCQGDAAMDYTSLLWPLAQSKKWEERVSEVAGDKTVERLSLYFRAKLLDEVIDVLADYVEAEEMPEVKEKTQKRAEKIHLQAYRKYRLLYG</sequence>
<evidence type="ECO:0000313" key="3">
    <source>
        <dbReference type="Proteomes" id="UP000183557"/>
    </source>
</evidence>
<dbReference type="InterPro" id="IPR002575">
    <property type="entry name" value="Aminoglycoside_PTrfase"/>
</dbReference>
<dbReference type="Gene3D" id="3.90.1200.10">
    <property type="match status" value="1"/>
</dbReference>
<dbReference type="Proteomes" id="UP000183557">
    <property type="component" value="Unassembled WGS sequence"/>
</dbReference>
<dbReference type="OrthoDB" id="2534157at2"/>
<evidence type="ECO:0000313" key="2">
    <source>
        <dbReference type="EMBL" id="SFJ67925.1"/>
    </source>
</evidence>